<organism evidence="2 3">
    <name type="scientific">Nocardiopsis aegyptia</name>
    <dbReference type="NCBI Taxonomy" id="220378"/>
    <lineage>
        <taxon>Bacteria</taxon>
        <taxon>Bacillati</taxon>
        <taxon>Actinomycetota</taxon>
        <taxon>Actinomycetes</taxon>
        <taxon>Streptosporangiales</taxon>
        <taxon>Nocardiopsidaceae</taxon>
        <taxon>Nocardiopsis</taxon>
    </lineage>
</organism>
<reference evidence="2 3" key="1">
    <citation type="submission" date="2020-07" db="EMBL/GenBank/DDBJ databases">
        <title>Sequencing the genomes of 1000 actinobacteria strains.</title>
        <authorList>
            <person name="Klenk H.-P."/>
        </authorList>
    </citation>
    <scope>NUCLEOTIDE SEQUENCE [LARGE SCALE GENOMIC DNA]</scope>
    <source>
        <strain evidence="2 3">DSM 44442</strain>
    </source>
</reference>
<evidence type="ECO:0000313" key="2">
    <source>
        <dbReference type="EMBL" id="NYJ36421.1"/>
    </source>
</evidence>
<evidence type="ECO:0000256" key="1">
    <source>
        <dbReference type="SAM" id="MobiDB-lite"/>
    </source>
</evidence>
<gene>
    <name evidence="2" type="ORF">HNR10_004302</name>
</gene>
<keyword evidence="3" id="KW-1185">Reference proteome</keyword>
<comment type="caution">
    <text evidence="2">The sequence shown here is derived from an EMBL/GenBank/DDBJ whole genome shotgun (WGS) entry which is preliminary data.</text>
</comment>
<protein>
    <submittedName>
        <fullName evidence="2">Uncharacterized protein</fullName>
    </submittedName>
</protein>
<dbReference type="AlphaFoldDB" id="A0A7Z0JBN9"/>
<dbReference type="Proteomes" id="UP000572051">
    <property type="component" value="Unassembled WGS sequence"/>
</dbReference>
<dbReference type="RefSeq" id="WP_179826307.1">
    <property type="nucleotide sequence ID" value="NZ_JACCFS010000001.1"/>
</dbReference>
<dbReference type="EMBL" id="JACCFS010000001">
    <property type="protein sequence ID" value="NYJ36421.1"/>
    <property type="molecule type" value="Genomic_DNA"/>
</dbReference>
<evidence type="ECO:0000313" key="3">
    <source>
        <dbReference type="Proteomes" id="UP000572051"/>
    </source>
</evidence>
<accession>A0A7Z0JBN9</accession>
<sequence length="113" mass="11553">MTNFTLNHGFTMPSRPWSLTADTGTAMRGRADATAGVGTIAGVIGATGGRGHLSSLRERQDVQFALIGTGNGSGVSADSGFALTGKPLADHAEAEATPRRYGAPGECPRRIPA</sequence>
<feature type="region of interest" description="Disordered" evidence="1">
    <location>
        <begin position="92"/>
        <end position="113"/>
    </location>
</feature>
<proteinExistence type="predicted"/>
<name>A0A7Z0JBN9_9ACTN</name>